<evidence type="ECO:0000313" key="3">
    <source>
        <dbReference type="Proteomes" id="UP000295341"/>
    </source>
</evidence>
<keyword evidence="3" id="KW-1185">Reference proteome</keyword>
<reference evidence="2 3" key="1">
    <citation type="submission" date="2019-03" db="EMBL/GenBank/DDBJ databases">
        <title>Genomic Encyclopedia of Type Strains, Phase IV (KMG-IV): sequencing the most valuable type-strain genomes for metagenomic binning, comparative biology and taxonomic classification.</title>
        <authorList>
            <person name="Goeker M."/>
        </authorList>
    </citation>
    <scope>NUCLEOTIDE SEQUENCE [LARGE SCALE GENOMIC DNA]</scope>
    <source>
        <strain evidence="2 3">DSM 26377</strain>
    </source>
</reference>
<dbReference type="AlphaFoldDB" id="A0A4R7PGD6"/>
<proteinExistence type="predicted"/>
<accession>A0A4R7PGD6</accession>
<gene>
    <name evidence="2" type="ORF">DFR24_2111</name>
</gene>
<organism evidence="2 3">
    <name type="scientific">Panacagrimonas perspica</name>
    <dbReference type="NCBI Taxonomy" id="381431"/>
    <lineage>
        <taxon>Bacteria</taxon>
        <taxon>Pseudomonadati</taxon>
        <taxon>Pseudomonadota</taxon>
        <taxon>Gammaproteobacteria</taxon>
        <taxon>Nevskiales</taxon>
        <taxon>Nevskiaceae</taxon>
        <taxon>Panacagrimonas</taxon>
    </lineage>
</organism>
<name>A0A4R7PGD6_9GAMM</name>
<feature type="region of interest" description="Disordered" evidence="1">
    <location>
        <begin position="110"/>
        <end position="131"/>
    </location>
</feature>
<feature type="compositionally biased region" description="Basic residues" evidence="1">
    <location>
        <begin position="110"/>
        <end position="126"/>
    </location>
</feature>
<dbReference type="Proteomes" id="UP000295341">
    <property type="component" value="Unassembled WGS sequence"/>
</dbReference>
<sequence>MCRASVDGCRRFCSCRDSVRDAVAIDLAAVGARPVAKVLAVFSAGRVGPFGISTAIGAKLFRDSCSASAVVDRPVAVMSRAVGHWDVDVRQTALRIRIRPARRLTARTRDRCRGRRHAGRRQGPARRRGEALARALQAGRQPVPGSGFGHALSAQSFDVGDRRGWRKACRVRRGTSRIELRRRRSLARSLSRLSFGRIPRRYHETSLQQIQRTRADRDRDDDRKEPVLHLVPKRRTLPTRRCEGRSESSGCQHVREARIVP</sequence>
<dbReference type="EMBL" id="SOBT01000008">
    <property type="protein sequence ID" value="TDU32711.1"/>
    <property type="molecule type" value="Genomic_DNA"/>
</dbReference>
<feature type="region of interest" description="Disordered" evidence="1">
    <location>
        <begin position="204"/>
        <end position="261"/>
    </location>
</feature>
<evidence type="ECO:0000256" key="1">
    <source>
        <dbReference type="SAM" id="MobiDB-lite"/>
    </source>
</evidence>
<protein>
    <submittedName>
        <fullName evidence="2">Uncharacterized protein</fullName>
    </submittedName>
</protein>
<comment type="caution">
    <text evidence="2">The sequence shown here is derived from an EMBL/GenBank/DDBJ whole genome shotgun (WGS) entry which is preliminary data.</text>
</comment>
<feature type="compositionally biased region" description="Basic and acidic residues" evidence="1">
    <location>
        <begin position="213"/>
        <end position="227"/>
    </location>
</feature>
<evidence type="ECO:0000313" key="2">
    <source>
        <dbReference type="EMBL" id="TDU32711.1"/>
    </source>
</evidence>